<evidence type="ECO:0000313" key="7">
    <source>
        <dbReference type="EMBL" id="MCB5364464.1"/>
    </source>
</evidence>
<dbReference type="SUPFAM" id="SSF54665">
    <property type="entry name" value="CO dehydrogenase molybdoprotein N-domain-like"/>
    <property type="match status" value="1"/>
</dbReference>
<accession>A0ABS8CFX4</accession>
<dbReference type="InterPro" id="IPR051459">
    <property type="entry name" value="Cytochrome_c-type_DH"/>
</dbReference>
<dbReference type="Gene3D" id="3.30.365.10">
    <property type="entry name" value="Aldehyde oxidase/xanthine dehydrogenase, molybdopterin binding domain"/>
    <property type="match status" value="2"/>
</dbReference>
<dbReference type="InterPro" id="IPR037165">
    <property type="entry name" value="AldOxase/xan_DH_Mopterin-bd_sf"/>
</dbReference>
<name>A0ABS8CFX4_9BURK</name>
<dbReference type="SUPFAM" id="SSF46626">
    <property type="entry name" value="Cytochrome c"/>
    <property type="match status" value="3"/>
</dbReference>
<dbReference type="InterPro" id="IPR009056">
    <property type="entry name" value="Cyt_c-like_dom"/>
</dbReference>
<feature type="region of interest" description="Disordered" evidence="5">
    <location>
        <begin position="426"/>
        <end position="448"/>
    </location>
</feature>
<protein>
    <submittedName>
        <fullName evidence="7">C-type cytochrome</fullName>
    </submittedName>
</protein>
<evidence type="ECO:0000256" key="1">
    <source>
        <dbReference type="ARBA" id="ARBA00022617"/>
    </source>
</evidence>
<keyword evidence="2 4" id="KW-0479">Metal-binding</keyword>
<feature type="compositionally biased region" description="Polar residues" evidence="5">
    <location>
        <begin position="436"/>
        <end position="448"/>
    </location>
</feature>
<proteinExistence type="predicted"/>
<dbReference type="SUPFAM" id="SSF56003">
    <property type="entry name" value="Molybdenum cofactor-binding domain"/>
    <property type="match status" value="1"/>
</dbReference>
<evidence type="ECO:0000256" key="5">
    <source>
        <dbReference type="SAM" id="MobiDB-lite"/>
    </source>
</evidence>
<evidence type="ECO:0000256" key="2">
    <source>
        <dbReference type="ARBA" id="ARBA00022723"/>
    </source>
</evidence>
<comment type="caution">
    <text evidence="7">The sequence shown here is derived from an EMBL/GenBank/DDBJ whole genome shotgun (WGS) entry which is preliminary data.</text>
</comment>
<evidence type="ECO:0000313" key="8">
    <source>
        <dbReference type="Proteomes" id="UP000776983"/>
    </source>
</evidence>
<feature type="domain" description="Cytochrome c" evidence="6">
    <location>
        <begin position="698"/>
        <end position="806"/>
    </location>
</feature>
<dbReference type="PROSITE" id="PS51007">
    <property type="entry name" value="CYTC"/>
    <property type="match status" value="3"/>
</dbReference>
<dbReference type="InterPro" id="IPR036909">
    <property type="entry name" value="Cyt_c-like_dom_sf"/>
</dbReference>
<evidence type="ECO:0000259" key="6">
    <source>
        <dbReference type="PROSITE" id="PS51007"/>
    </source>
</evidence>
<dbReference type="SMART" id="SM01008">
    <property type="entry name" value="Ald_Xan_dh_C"/>
    <property type="match status" value="1"/>
</dbReference>
<dbReference type="EMBL" id="JACDXW010000006">
    <property type="protein sequence ID" value="MCB5364464.1"/>
    <property type="molecule type" value="Genomic_DNA"/>
</dbReference>
<evidence type="ECO:0000256" key="3">
    <source>
        <dbReference type="ARBA" id="ARBA00023004"/>
    </source>
</evidence>
<dbReference type="Gene3D" id="1.10.760.10">
    <property type="entry name" value="Cytochrome c-like domain"/>
    <property type="match status" value="3"/>
</dbReference>
<dbReference type="RefSeq" id="WP_226954882.1">
    <property type="nucleotide sequence ID" value="NZ_JACDXW010000006.1"/>
</dbReference>
<dbReference type="InterPro" id="IPR036856">
    <property type="entry name" value="Ald_Oxase/Xan_DH_a/b_sf"/>
</dbReference>
<sequence length="943" mass="100971">MKSTPTGLQVASSSSPVPATWRTLHGAVLRPPLMQWDGARYTGARLAKLNDTEAAQLTGVVSVVRHGDFVGVVASQPQQAQRACSLLDATWQLPVDAQASSHTALPGAGASTEASSSGAPAFQRSYGWQANAAGKPACAIAEYDGQQLSVWASVADSLKLRDELAQLCELAPSAVHIFAWREGDAYDTAVDAALLSRHTGRAVRVQAQADTLSSDLQIQWAARGAPGAALYQAQGPYAQAWRPSVAALLCGLQHTIPTGIRLSPDTLNEQADSGALTSVTLTSHTSNDDTLAVQVFARESFFDEYWRDQSQDPLQARLDELQDDTGRALIRSVAERADWAGQAPKPGQGRGFAYAHIVDDTKQPPSQVWSAWVADVAVDPQSGAIQLTGLTVGHDARGLDTEPSSRQTLEDHIRGSATRWLQASPSYDSWGGASEDASSNAQSTSIQLAQPSVPTAPAEPLFWHRGAELPAAAAIANAIHQATGIRIRQAPFDTQALQRQLLQGDSKAFSWKRSLAWLGGAAAAVGGVLLTAMPWRPAIAPLAAVDTSIYSEQAIARGRLVAIAGDCVVCHTAKGGQENAGGLALDTPFGSVYTTNITPDVETGIGSWSYAAFERAMRQGIHQDGRHLYPAFPYTAFAKISDTDMQALYAYLMTQEPVSYKPPETQLAFPYNLRPTLAGWNLLYHDPKPYVPDTTQTTLWNRGAYLVQGAGHCAACHSPRNALGAEKTGEHFLAGNVIDGWEAPALNALSKAPIPWTEASLYAYLRTGYSPLHGVAAGPMAPVVHGLSQLPDEDVRAMAHYLATLAAPDSNTASQAQQAALLEQRSRENEAVMLLPGERLFEGACAVCHDSRDGPPLFGARPSLALNTNLHSQLPDNVIQVLLHGVEEPALPSMGYMPGFKDSLNDKQLEDLLVYMRQRFAPDQPAWEDLPEKIKALRAAPKH</sequence>
<reference evidence="7 8" key="1">
    <citation type="submission" date="2020-07" db="EMBL/GenBank/DDBJ databases">
        <title>Pusillimonas sp. nov., isolated from poultry manure in Taiwan.</title>
        <authorList>
            <person name="Lin S.-Y."/>
            <person name="Tang Y.-S."/>
            <person name="Young C.-C."/>
        </authorList>
    </citation>
    <scope>NUCLEOTIDE SEQUENCE [LARGE SCALE GENOMIC DNA]</scope>
    <source>
        <strain evidence="7 8">CC-YST705</strain>
    </source>
</reference>
<dbReference type="InterPro" id="IPR000674">
    <property type="entry name" value="Ald_Oxase/Xan_DH_a/b"/>
</dbReference>
<keyword evidence="3 4" id="KW-0408">Iron</keyword>
<dbReference type="PANTHER" id="PTHR35008">
    <property type="entry name" value="BLL4482 PROTEIN-RELATED"/>
    <property type="match status" value="1"/>
</dbReference>
<dbReference type="Proteomes" id="UP000776983">
    <property type="component" value="Unassembled WGS sequence"/>
</dbReference>
<dbReference type="PANTHER" id="PTHR35008:SF8">
    <property type="entry name" value="ALCOHOL DEHYDROGENASE CYTOCHROME C SUBUNIT"/>
    <property type="match status" value="1"/>
</dbReference>
<dbReference type="Pfam" id="PF00034">
    <property type="entry name" value="Cytochrom_C"/>
    <property type="match status" value="2"/>
</dbReference>
<evidence type="ECO:0000256" key="4">
    <source>
        <dbReference type="PROSITE-ProRule" id="PRU00433"/>
    </source>
</evidence>
<keyword evidence="1 4" id="KW-0349">Heme</keyword>
<feature type="domain" description="Cytochrome c" evidence="6">
    <location>
        <begin position="553"/>
        <end position="656"/>
    </location>
</feature>
<gene>
    <name evidence="7" type="ORF">H0484_11980</name>
</gene>
<feature type="domain" description="Cytochrome c" evidence="6">
    <location>
        <begin position="832"/>
        <end position="920"/>
    </location>
</feature>
<organism evidence="7 8">
    <name type="scientific">Mesopusillimonas faecipullorum</name>
    <dbReference type="NCBI Taxonomy" id="2755040"/>
    <lineage>
        <taxon>Bacteria</taxon>
        <taxon>Pseudomonadati</taxon>
        <taxon>Pseudomonadota</taxon>
        <taxon>Betaproteobacteria</taxon>
        <taxon>Burkholderiales</taxon>
        <taxon>Alcaligenaceae</taxon>
        <taxon>Mesopusillimonas</taxon>
    </lineage>
</organism>
<keyword evidence="8" id="KW-1185">Reference proteome</keyword>
<dbReference type="Pfam" id="PF13442">
    <property type="entry name" value="Cytochrome_CBB3"/>
    <property type="match status" value="1"/>
</dbReference>